<comment type="caution">
    <text evidence="2">The sequence shown here is derived from an EMBL/GenBank/DDBJ whole genome shotgun (WGS) entry which is preliminary data.</text>
</comment>
<dbReference type="EMBL" id="VSSQ01127361">
    <property type="protein sequence ID" value="MPN56707.1"/>
    <property type="molecule type" value="Genomic_DNA"/>
</dbReference>
<feature type="domain" description="GGDEF" evidence="1">
    <location>
        <begin position="1"/>
        <end position="91"/>
    </location>
</feature>
<dbReference type="InterPro" id="IPR029787">
    <property type="entry name" value="Nucleotide_cyclase"/>
</dbReference>
<sequence length="91" mass="10307">MEHSIRSTDFLSKWGGDEFVLLMPNTELSSAISLIERLRLKIAELSFEGIRITCSFGIAELAEEDDETIILDKADKNLYLAKAEGKNKIRF</sequence>
<dbReference type="Pfam" id="PF00990">
    <property type="entry name" value="GGDEF"/>
    <property type="match status" value="1"/>
</dbReference>
<protein>
    <submittedName>
        <fullName evidence="2">Diguanylate cyclase DgcM</fullName>
        <ecNumber evidence="2">2.7.7.65</ecNumber>
    </submittedName>
</protein>
<dbReference type="CDD" id="cd01949">
    <property type="entry name" value="GGDEF"/>
    <property type="match status" value="1"/>
</dbReference>
<dbReference type="PANTHER" id="PTHR45138">
    <property type="entry name" value="REGULATORY COMPONENTS OF SENSORY TRANSDUCTION SYSTEM"/>
    <property type="match status" value="1"/>
</dbReference>
<dbReference type="AlphaFoldDB" id="A0A645IZX5"/>
<dbReference type="PANTHER" id="PTHR45138:SF9">
    <property type="entry name" value="DIGUANYLATE CYCLASE DGCM-RELATED"/>
    <property type="match status" value="1"/>
</dbReference>
<dbReference type="GO" id="GO:1902201">
    <property type="term" value="P:negative regulation of bacterial-type flagellum-dependent cell motility"/>
    <property type="evidence" value="ECO:0007669"/>
    <property type="project" value="TreeGrafter"/>
</dbReference>
<proteinExistence type="predicted"/>
<dbReference type="InterPro" id="IPR043128">
    <property type="entry name" value="Rev_trsase/Diguanyl_cyclase"/>
</dbReference>
<name>A0A645IZX5_9ZZZZ</name>
<dbReference type="GO" id="GO:0005886">
    <property type="term" value="C:plasma membrane"/>
    <property type="evidence" value="ECO:0007669"/>
    <property type="project" value="TreeGrafter"/>
</dbReference>
<reference evidence="2" key="1">
    <citation type="submission" date="2019-08" db="EMBL/GenBank/DDBJ databases">
        <authorList>
            <person name="Kucharzyk K."/>
            <person name="Murdoch R.W."/>
            <person name="Higgins S."/>
            <person name="Loffler F."/>
        </authorList>
    </citation>
    <scope>NUCLEOTIDE SEQUENCE</scope>
</reference>
<dbReference type="Gene3D" id="3.30.70.270">
    <property type="match status" value="1"/>
</dbReference>
<dbReference type="InterPro" id="IPR000160">
    <property type="entry name" value="GGDEF_dom"/>
</dbReference>
<evidence type="ECO:0000313" key="2">
    <source>
        <dbReference type="EMBL" id="MPN56707.1"/>
    </source>
</evidence>
<accession>A0A645IZX5</accession>
<organism evidence="2">
    <name type="scientific">bioreactor metagenome</name>
    <dbReference type="NCBI Taxonomy" id="1076179"/>
    <lineage>
        <taxon>unclassified sequences</taxon>
        <taxon>metagenomes</taxon>
        <taxon>ecological metagenomes</taxon>
    </lineage>
</organism>
<keyword evidence="2" id="KW-0808">Transferase</keyword>
<dbReference type="InterPro" id="IPR050469">
    <property type="entry name" value="Diguanylate_Cyclase"/>
</dbReference>
<dbReference type="PROSITE" id="PS50887">
    <property type="entry name" value="GGDEF"/>
    <property type="match status" value="1"/>
</dbReference>
<keyword evidence="2" id="KW-0548">Nucleotidyltransferase</keyword>
<dbReference type="NCBIfam" id="TIGR00254">
    <property type="entry name" value="GGDEF"/>
    <property type="match status" value="1"/>
</dbReference>
<dbReference type="EC" id="2.7.7.65" evidence="2"/>
<dbReference type="GO" id="GO:0052621">
    <property type="term" value="F:diguanylate cyclase activity"/>
    <property type="evidence" value="ECO:0007669"/>
    <property type="project" value="UniProtKB-EC"/>
</dbReference>
<gene>
    <name evidence="2" type="primary">dgcM_14</name>
    <name evidence="2" type="ORF">SDC9_204398</name>
</gene>
<dbReference type="SUPFAM" id="SSF55073">
    <property type="entry name" value="Nucleotide cyclase"/>
    <property type="match status" value="1"/>
</dbReference>
<evidence type="ECO:0000259" key="1">
    <source>
        <dbReference type="PROSITE" id="PS50887"/>
    </source>
</evidence>
<dbReference type="GO" id="GO:0043709">
    <property type="term" value="P:cell adhesion involved in single-species biofilm formation"/>
    <property type="evidence" value="ECO:0007669"/>
    <property type="project" value="TreeGrafter"/>
</dbReference>